<dbReference type="Pfam" id="PF07484">
    <property type="entry name" value="Collar"/>
    <property type="match status" value="1"/>
</dbReference>
<protein>
    <submittedName>
        <fullName evidence="2">Phage tail protein</fullName>
    </submittedName>
</protein>
<organism evidence="2 3">
    <name type="scientific">Sulfidibacter corallicola</name>
    <dbReference type="NCBI Taxonomy" id="2818388"/>
    <lineage>
        <taxon>Bacteria</taxon>
        <taxon>Pseudomonadati</taxon>
        <taxon>Acidobacteriota</taxon>
        <taxon>Holophagae</taxon>
        <taxon>Acanthopleuribacterales</taxon>
        <taxon>Acanthopleuribacteraceae</taxon>
        <taxon>Sulfidibacter</taxon>
    </lineage>
</organism>
<dbReference type="Gene3D" id="3.90.1340.10">
    <property type="entry name" value="Phage tail collar domain"/>
    <property type="match status" value="1"/>
</dbReference>
<reference evidence="2" key="1">
    <citation type="submission" date="2021-03" db="EMBL/GenBank/DDBJ databases">
        <title>Acanthopleuribacteraceae sp. M133.</title>
        <authorList>
            <person name="Wang G."/>
        </authorList>
    </citation>
    <scope>NUCLEOTIDE SEQUENCE</scope>
    <source>
        <strain evidence="2">M133</strain>
    </source>
</reference>
<dbReference type="InterPro" id="IPR011083">
    <property type="entry name" value="Phage_tail_collar_dom"/>
</dbReference>
<dbReference type="AlphaFoldDB" id="A0A8A4THS2"/>
<gene>
    <name evidence="2" type="ORF">J3U87_25965</name>
</gene>
<dbReference type="EMBL" id="CP071793">
    <property type="protein sequence ID" value="QTD49047.1"/>
    <property type="molecule type" value="Genomic_DNA"/>
</dbReference>
<sequence length="167" mass="17752">MGEPYLGEIRPFGFNFAPRGWAFCNGDLLPINDNTALFSLIGTQFGGDGRTNFALPDLRGRTPIHTGLGYDVGAYGGLEEVTLTHATMPAHTHAFSAIDAQADQFAITNTRMLAIAGNSAYSIAANLVNMASGSTTSTGGGSPHNNMQPYQTVNYCIALLGYYPPRD</sequence>
<accession>A0A8A4THS2</accession>
<dbReference type="SUPFAM" id="SSF88874">
    <property type="entry name" value="Receptor-binding domain of short tail fibre protein gp12"/>
    <property type="match status" value="1"/>
</dbReference>
<dbReference type="RefSeq" id="WP_237378693.1">
    <property type="nucleotide sequence ID" value="NZ_CP071793.1"/>
</dbReference>
<proteinExistence type="predicted"/>
<dbReference type="Proteomes" id="UP000663929">
    <property type="component" value="Chromosome"/>
</dbReference>
<name>A0A8A4THS2_SULCO</name>
<dbReference type="KEGG" id="scor:J3U87_25965"/>
<evidence type="ECO:0000313" key="3">
    <source>
        <dbReference type="Proteomes" id="UP000663929"/>
    </source>
</evidence>
<dbReference type="InterPro" id="IPR037053">
    <property type="entry name" value="Phage_tail_collar_dom_sf"/>
</dbReference>
<feature type="domain" description="Phage tail collar" evidence="1">
    <location>
        <begin position="7"/>
        <end position="63"/>
    </location>
</feature>
<keyword evidence="3" id="KW-1185">Reference proteome</keyword>
<evidence type="ECO:0000259" key="1">
    <source>
        <dbReference type="Pfam" id="PF07484"/>
    </source>
</evidence>
<evidence type="ECO:0000313" key="2">
    <source>
        <dbReference type="EMBL" id="QTD49047.1"/>
    </source>
</evidence>